<evidence type="ECO:0000256" key="7">
    <source>
        <dbReference type="ARBA" id="ARBA00022630"/>
    </source>
</evidence>
<dbReference type="EMBL" id="ML978715">
    <property type="protein sequence ID" value="KAF2088936.1"/>
    <property type="molecule type" value="Genomic_DNA"/>
</dbReference>
<evidence type="ECO:0000256" key="2">
    <source>
        <dbReference type="ARBA" id="ARBA00004496"/>
    </source>
</evidence>
<sequence length="330" mass="34984">MSLTIDPPLLNSASPWATTLSDLRSLYACPYTGAITTRTSLLEGFPHDEAVNQYTFFDPATSLPVSSTATSVSDSKGSVGSLNTLGYSPFPLDTYISFIRDLSDEAMRSNGDMRTDKLIIISVTGSFEEVRKCYILIAALQLEVCMPLAMELNLSCPNIPGKPPPAYHRETLSEYFAHLVVDKYDDRVPLGIKTPPYTHAGQFGELIAALVGYKPGLVNFITATNTLAPSLVLDVEGEAALSSASGTGMGGMAGAPLHPLALGNVRSIRMGLDQHENLRDVQIIGVGGVGDRAGFDRMRKVGAAAVGVGTALGMHGVGVFESIAESKSIK</sequence>
<comment type="similarity">
    <text evidence="4 11">Belongs to the dihydroorotate dehydrogenase family. Type 1 subfamily.</text>
</comment>
<evidence type="ECO:0000259" key="12">
    <source>
        <dbReference type="Pfam" id="PF01180"/>
    </source>
</evidence>
<keyword evidence="8 11" id="KW-0288">FMN</keyword>
<accession>A0A6A5YBU3</accession>
<comment type="subunit">
    <text evidence="11">Homodimer.</text>
</comment>
<comment type="pathway">
    <text evidence="3 11">Pyrimidine metabolism; UMP biosynthesis via de novo pathway.</text>
</comment>
<name>A0A6A5YBU3_9PEZI</name>
<gene>
    <name evidence="13" type="ORF">K490DRAFT_38936</name>
</gene>
<evidence type="ECO:0000256" key="4">
    <source>
        <dbReference type="ARBA" id="ARBA00008008"/>
    </source>
</evidence>
<dbReference type="EC" id="1.3.98.1" evidence="11"/>
<keyword evidence="7 11" id="KW-0285">Flavoprotein</keyword>
<keyword evidence="10 11" id="KW-0560">Oxidoreductase</keyword>
<proteinExistence type="inferred from homology"/>
<dbReference type="PANTHER" id="PTHR48109">
    <property type="entry name" value="DIHYDROOROTATE DEHYDROGENASE (QUINONE), MITOCHONDRIAL-RELATED"/>
    <property type="match status" value="1"/>
</dbReference>
<dbReference type="InterPro" id="IPR023359">
    <property type="entry name" value="Dihydro_DH_chainA_dom2"/>
</dbReference>
<dbReference type="SUPFAM" id="SSF51395">
    <property type="entry name" value="FMN-linked oxidoreductases"/>
    <property type="match status" value="1"/>
</dbReference>
<dbReference type="GO" id="GO:0044205">
    <property type="term" value="P:'de novo' UMP biosynthetic process"/>
    <property type="evidence" value="ECO:0007669"/>
    <property type="project" value="UniProtKB-UniPathway"/>
</dbReference>
<feature type="domain" description="Dihydroorotate dehydrogenase catalytic" evidence="12">
    <location>
        <begin position="80"/>
        <end position="325"/>
    </location>
</feature>
<comment type="cofactor">
    <cofactor evidence="1 11">
        <name>FMN</name>
        <dbReference type="ChEBI" id="CHEBI:58210"/>
    </cofactor>
</comment>
<dbReference type="Gene3D" id="2.30.26.10">
    <property type="entry name" value="Dihydroorotate Dehydrogenase A, chain A, domain 2"/>
    <property type="match status" value="1"/>
</dbReference>
<dbReference type="CDD" id="cd04741">
    <property type="entry name" value="DHOD_1A_like"/>
    <property type="match status" value="1"/>
</dbReference>
<dbReference type="GO" id="GO:0005737">
    <property type="term" value="C:cytoplasm"/>
    <property type="evidence" value="ECO:0007669"/>
    <property type="project" value="UniProtKB-SubCell"/>
</dbReference>
<evidence type="ECO:0000256" key="10">
    <source>
        <dbReference type="ARBA" id="ARBA00023002"/>
    </source>
</evidence>
<organism evidence="13 14">
    <name type="scientific">Saccharata proteae CBS 121410</name>
    <dbReference type="NCBI Taxonomy" id="1314787"/>
    <lineage>
        <taxon>Eukaryota</taxon>
        <taxon>Fungi</taxon>
        <taxon>Dikarya</taxon>
        <taxon>Ascomycota</taxon>
        <taxon>Pezizomycotina</taxon>
        <taxon>Dothideomycetes</taxon>
        <taxon>Dothideomycetes incertae sedis</taxon>
        <taxon>Botryosphaeriales</taxon>
        <taxon>Saccharataceae</taxon>
        <taxon>Saccharata</taxon>
    </lineage>
</organism>
<dbReference type="Proteomes" id="UP000799776">
    <property type="component" value="Unassembled WGS sequence"/>
</dbReference>
<comment type="subcellular location">
    <subcellularLocation>
        <location evidence="2 11">Cytoplasm</location>
    </subcellularLocation>
</comment>
<dbReference type="InterPro" id="IPR033886">
    <property type="entry name" value="DHOD_1A"/>
</dbReference>
<protein>
    <recommendedName>
        <fullName evidence="5 11">Dihydroorotate dehydrogenase (fumarate)</fullName>
        <ecNumber evidence="11">1.3.98.1</ecNumber>
    </recommendedName>
    <alternativeName>
        <fullName evidence="11">Dihydroorotate oxidase</fullName>
    </alternativeName>
</protein>
<evidence type="ECO:0000256" key="5">
    <source>
        <dbReference type="ARBA" id="ARBA00021374"/>
    </source>
</evidence>
<dbReference type="InterPro" id="IPR005720">
    <property type="entry name" value="Dihydroorotate_DH_cat"/>
</dbReference>
<evidence type="ECO:0000256" key="8">
    <source>
        <dbReference type="ARBA" id="ARBA00022643"/>
    </source>
</evidence>
<evidence type="ECO:0000313" key="13">
    <source>
        <dbReference type="EMBL" id="KAF2088936.1"/>
    </source>
</evidence>
<dbReference type="InterPro" id="IPR013785">
    <property type="entry name" value="Aldolase_TIM"/>
</dbReference>
<evidence type="ECO:0000256" key="3">
    <source>
        <dbReference type="ARBA" id="ARBA00004725"/>
    </source>
</evidence>
<keyword evidence="9 11" id="KW-0665">Pyrimidine biosynthesis</keyword>
<dbReference type="PANTHER" id="PTHR48109:SF1">
    <property type="entry name" value="DIHYDROOROTATE DEHYDROGENASE (FUMARATE)"/>
    <property type="match status" value="1"/>
</dbReference>
<dbReference type="UniPathway" id="UPA00070"/>
<dbReference type="Gene3D" id="3.20.20.70">
    <property type="entry name" value="Aldolase class I"/>
    <property type="match status" value="1"/>
</dbReference>
<dbReference type="GO" id="GO:0006207">
    <property type="term" value="P:'de novo' pyrimidine nucleobase biosynthetic process"/>
    <property type="evidence" value="ECO:0007669"/>
    <property type="project" value="TreeGrafter"/>
</dbReference>
<keyword evidence="14" id="KW-1185">Reference proteome</keyword>
<dbReference type="GO" id="GO:1990663">
    <property type="term" value="F:dihydroorotate dehydrogenase (fumarate) activity"/>
    <property type="evidence" value="ECO:0007669"/>
    <property type="project" value="UniProtKB-EC"/>
</dbReference>
<reference evidence="13" key="1">
    <citation type="journal article" date="2020" name="Stud. Mycol.">
        <title>101 Dothideomycetes genomes: a test case for predicting lifestyles and emergence of pathogens.</title>
        <authorList>
            <person name="Haridas S."/>
            <person name="Albert R."/>
            <person name="Binder M."/>
            <person name="Bloem J."/>
            <person name="Labutti K."/>
            <person name="Salamov A."/>
            <person name="Andreopoulos B."/>
            <person name="Baker S."/>
            <person name="Barry K."/>
            <person name="Bills G."/>
            <person name="Bluhm B."/>
            <person name="Cannon C."/>
            <person name="Castanera R."/>
            <person name="Culley D."/>
            <person name="Daum C."/>
            <person name="Ezra D."/>
            <person name="Gonzalez J."/>
            <person name="Henrissat B."/>
            <person name="Kuo A."/>
            <person name="Liang C."/>
            <person name="Lipzen A."/>
            <person name="Lutzoni F."/>
            <person name="Magnuson J."/>
            <person name="Mondo S."/>
            <person name="Nolan M."/>
            <person name="Ohm R."/>
            <person name="Pangilinan J."/>
            <person name="Park H.-J."/>
            <person name="Ramirez L."/>
            <person name="Alfaro M."/>
            <person name="Sun H."/>
            <person name="Tritt A."/>
            <person name="Yoshinaga Y."/>
            <person name="Zwiers L.-H."/>
            <person name="Turgeon B."/>
            <person name="Goodwin S."/>
            <person name="Spatafora J."/>
            <person name="Crous P."/>
            <person name="Grigoriev I."/>
        </authorList>
    </citation>
    <scope>NUCLEOTIDE SEQUENCE</scope>
    <source>
        <strain evidence="13">CBS 121410</strain>
    </source>
</reference>
<evidence type="ECO:0000256" key="11">
    <source>
        <dbReference type="RuleBase" id="RU364042"/>
    </source>
</evidence>
<evidence type="ECO:0000313" key="14">
    <source>
        <dbReference type="Proteomes" id="UP000799776"/>
    </source>
</evidence>
<evidence type="ECO:0000256" key="9">
    <source>
        <dbReference type="ARBA" id="ARBA00022975"/>
    </source>
</evidence>
<evidence type="ECO:0000256" key="6">
    <source>
        <dbReference type="ARBA" id="ARBA00022490"/>
    </source>
</evidence>
<evidence type="ECO:0000256" key="1">
    <source>
        <dbReference type="ARBA" id="ARBA00001917"/>
    </source>
</evidence>
<dbReference type="AlphaFoldDB" id="A0A6A5YBU3"/>
<dbReference type="OrthoDB" id="14784at2759"/>
<dbReference type="InterPro" id="IPR050074">
    <property type="entry name" value="DHO_dehydrogenase"/>
</dbReference>
<comment type="catalytic activity">
    <reaction evidence="11">
        <text>(S)-dihydroorotate + fumarate = orotate + succinate</text>
        <dbReference type="Rhea" id="RHEA:30059"/>
        <dbReference type="ChEBI" id="CHEBI:29806"/>
        <dbReference type="ChEBI" id="CHEBI:30031"/>
        <dbReference type="ChEBI" id="CHEBI:30839"/>
        <dbReference type="ChEBI" id="CHEBI:30864"/>
        <dbReference type="EC" id="1.3.98.1"/>
    </reaction>
</comment>
<comment type="function">
    <text evidence="11">Catalyzes the conversion of dihydroorotate to orotate with fumarate as the electron acceptor.</text>
</comment>
<dbReference type="Pfam" id="PF01180">
    <property type="entry name" value="DHO_dh"/>
    <property type="match status" value="1"/>
</dbReference>
<keyword evidence="6 11" id="KW-0963">Cytoplasm</keyword>